<reference evidence="3 4" key="1">
    <citation type="journal article" date="2014" name="Curr. Microbiol.">
        <title>Spirosoma radiotolerans sp. nov., a gamma-radiation-resistant bacterium isolated from gamma ray-irradiated soil.</title>
        <authorList>
            <person name="Lee J.J."/>
            <person name="Srinivasan S."/>
            <person name="Lim S."/>
            <person name="Joe M."/>
            <person name="Im S."/>
            <person name="Bae S.I."/>
            <person name="Park K.R."/>
            <person name="Han J.H."/>
            <person name="Park S.H."/>
            <person name="Joo B.M."/>
            <person name="Park S.J."/>
            <person name="Kim M.K."/>
        </authorList>
    </citation>
    <scope>NUCLEOTIDE SEQUENCE [LARGE SCALE GENOMIC DNA]</scope>
    <source>
        <strain evidence="3 4">DG5A</strain>
    </source>
</reference>
<evidence type="ECO:0000313" key="4">
    <source>
        <dbReference type="Proteomes" id="UP000033054"/>
    </source>
</evidence>
<dbReference type="InterPro" id="IPR020843">
    <property type="entry name" value="ER"/>
</dbReference>
<keyword evidence="4" id="KW-1185">Reference proteome</keyword>
<dbReference type="SUPFAM" id="SSF50129">
    <property type="entry name" value="GroES-like"/>
    <property type="match status" value="2"/>
</dbReference>
<organism evidence="3 4">
    <name type="scientific">Spirosoma radiotolerans</name>
    <dbReference type="NCBI Taxonomy" id="1379870"/>
    <lineage>
        <taxon>Bacteria</taxon>
        <taxon>Pseudomonadati</taxon>
        <taxon>Bacteroidota</taxon>
        <taxon>Cytophagia</taxon>
        <taxon>Cytophagales</taxon>
        <taxon>Cytophagaceae</taxon>
        <taxon>Spirosoma</taxon>
    </lineage>
</organism>
<dbReference type="Proteomes" id="UP000033054">
    <property type="component" value="Chromosome"/>
</dbReference>
<dbReference type="Pfam" id="PF00107">
    <property type="entry name" value="ADH_zinc_N"/>
    <property type="match status" value="1"/>
</dbReference>
<evidence type="ECO:0000313" key="3">
    <source>
        <dbReference type="EMBL" id="AKD54355.1"/>
    </source>
</evidence>
<evidence type="ECO:0000256" key="1">
    <source>
        <dbReference type="ARBA" id="ARBA00023002"/>
    </source>
</evidence>
<accession>A0A0E3ZSG4</accession>
<dbReference type="STRING" id="1379870.SD10_04945"/>
<dbReference type="Gene3D" id="3.90.180.10">
    <property type="entry name" value="Medium-chain alcohol dehydrogenases, catalytic domain"/>
    <property type="match status" value="1"/>
</dbReference>
<gene>
    <name evidence="3" type="ORF">SD10_04945</name>
</gene>
<dbReference type="PANTHER" id="PTHR43205:SF7">
    <property type="entry name" value="PROSTAGLANDIN REDUCTASE 1"/>
    <property type="match status" value="1"/>
</dbReference>
<dbReference type="PATRIC" id="fig|1379870.5.peg.1073"/>
<dbReference type="InterPro" id="IPR041694">
    <property type="entry name" value="ADH_N_2"/>
</dbReference>
<sequence length="330" mass="35651">MKTKTIRLKNRPVGVPKPGDFELVTQELPGLSQGEILLEASYISVDPYLRGKMSGTKEPRFELGQPITSKLIARVVESRNPHFRSGDYVSDYLLWQEFQIAGGSGLTKIDPHQAPLPAYLGVLGITGLSAYLPLLDYGQPKPGETLVVSGAAGAVGSIAGQIGKILGCRVVGIVGSEEKAELVKEKFGFDQAVNYRGSNDLNAAIASACPHGVDLYFDNVGGPISEAVIANINPYGRIIVCGAISNYNETTPALSPSLLPLVVYKFLRIQGFLIADFSSRFPQALNQLHEWLQQGKITYSETIVQGFENLPNAFIGLFEGLNQGKMIVEI</sequence>
<dbReference type="InterPro" id="IPR013149">
    <property type="entry name" value="ADH-like_C"/>
</dbReference>
<dbReference type="FunFam" id="3.40.50.720:FF:000121">
    <property type="entry name" value="Prostaglandin reductase 2"/>
    <property type="match status" value="1"/>
</dbReference>
<dbReference type="AlphaFoldDB" id="A0A0E3ZSG4"/>
<dbReference type="GO" id="GO:0016628">
    <property type="term" value="F:oxidoreductase activity, acting on the CH-CH group of donors, NAD or NADP as acceptor"/>
    <property type="evidence" value="ECO:0007669"/>
    <property type="project" value="InterPro"/>
</dbReference>
<evidence type="ECO:0000259" key="2">
    <source>
        <dbReference type="SMART" id="SM00829"/>
    </source>
</evidence>
<keyword evidence="1" id="KW-0560">Oxidoreductase</keyword>
<feature type="domain" description="Enoyl reductase (ER)" evidence="2">
    <location>
        <begin position="19"/>
        <end position="328"/>
    </location>
</feature>
<dbReference type="CDD" id="cd05288">
    <property type="entry name" value="PGDH"/>
    <property type="match status" value="1"/>
</dbReference>
<dbReference type="SUPFAM" id="SSF51735">
    <property type="entry name" value="NAD(P)-binding Rossmann-fold domains"/>
    <property type="match status" value="1"/>
</dbReference>
<dbReference type="PANTHER" id="PTHR43205">
    <property type="entry name" value="PROSTAGLANDIN REDUCTASE"/>
    <property type="match status" value="1"/>
</dbReference>
<dbReference type="EMBL" id="CP010429">
    <property type="protein sequence ID" value="AKD54355.1"/>
    <property type="molecule type" value="Genomic_DNA"/>
</dbReference>
<dbReference type="RefSeq" id="WP_046375951.1">
    <property type="nucleotide sequence ID" value="NZ_CP010429.1"/>
</dbReference>
<dbReference type="Pfam" id="PF16884">
    <property type="entry name" value="ADH_N_2"/>
    <property type="match status" value="1"/>
</dbReference>
<dbReference type="KEGG" id="srd:SD10_04945"/>
<name>A0A0E3ZSG4_9BACT</name>
<proteinExistence type="predicted"/>
<dbReference type="InterPro" id="IPR045010">
    <property type="entry name" value="MDR_fam"/>
</dbReference>
<dbReference type="InterPro" id="IPR036291">
    <property type="entry name" value="NAD(P)-bd_dom_sf"/>
</dbReference>
<dbReference type="SMART" id="SM00829">
    <property type="entry name" value="PKS_ER"/>
    <property type="match status" value="1"/>
</dbReference>
<protein>
    <submittedName>
        <fullName evidence="3">Alcohol dehydrogenase</fullName>
    </submittedName>
</protein>
<dbReference type="OrthoDB" id="9805663at2"/>
<dbReference type="Gene3D" id="3.40.50.720">
    <property type="entry name" value="NAD(P)-binding Rossmann-like Domain"/>
    <property type="match status" value="1"/>
</dbReference>
<dbReference type="InterPro" id="IPR011032">
    <property type="entry name" value="GroES-like_sf"/>
</dbReference>
<dbReference type="HOGENOM" id="CLU_026673_29_2_10"/>